<keyword evidence="1" id="KW-0472">Membrane</keyword>
<feature type="transmembrane region" description="Helical" evidence="1">
    <location>
        <begin position="31"/>
        <end position="47"/>
    </location>
</feature>
<feature type="transmembrane region" description="Helical" evidence="1">
    <location>
        <begin position="53"/>
        <end position="72"/>
    </location>
</feature>
<gene>
    <name evidence="2" type="ORF">J4E00_25085</name>
</gene>
<keyword evidence="1" id="KW-0812">Transmembrane</keyword>
<evidence type="ECO:0000313" key="2">
    <source>
        <dbReference type="EMBL" id="MBO2012361.1"/>
    </source>
</evidence>
<dbReference type="RefSeq" id="WP_208178121.1">
    <property type="nucleotide sequence ID" value="NZ_JAGETZ010000016.1"/>
</dbReference>
<comment type="caution">
    <text evidence="2">The sequence shown here is derived from an EMBL/GenBank/DDBJ whole genome shotgun (WGS) entry which is preliminary data.</text>
</comment>
<evidence type="ECO:0000313" key="3">
    <source>
        <dbReference type="Proteomes" id="UP000664369"/>
    </source>
</evidence>
<dbReference type="EMBL" id="JAGETZ010000016">
    <property type="protein sequence ID" value="MBO2012361.1"/>
    <property type="molecule type" value="Genomic_DNA"/>
</dbReference>
<keyword evidence="3" id="KW-1185">Reference proteome</keyword>
<feature type="transmembrane region" description="Helical" evidence="1">
    <location>
        <begin position="6"/>
        <end position="22"/>
    </location>
</feature>
<dbReference type="Proteomes" id="UP000664369">
    <property type="component" value="Unassembled WGS sequence"/>
</dbReference>
<proteinExistence type="predicted"/>
<evidence type="ECO:0000256" key="1">
    <source>
        <dbReference type="SAM" id="Phobius"/>
    </source>
</evidence>
<sequence length="77" mass="8425">MSWILWVVIGLLFTVALVMVLNRKSSSTRKKGALVALILAIAGPPIIGDAMGWFILLIPVPMLVGIYTLIFFPKNQS</sequence>
<organism evidence="2 3">
    <name type="scientific">Hymenobacter negativus</name>
    <dbReference type="NCBI Taxonomy" id="2795026"/>
    <lineage>
        <taxon>Bacteria</taxon>
        <taxon>Pseudomonadati</taxon>
        <taxon>Bacteroidota</taxon>
        <taxon>Cytophagia</taxon>
        <taxon>Cytophagales</taxon>
        <taxon>Hymenobacteraceae</taxon>
        <taxon>Hymenobacter</taxon>
    </lineage>
</organism>
<keyword evidence="1" id="KW-1133">Transmembrane helix</keyword>
<reference evidence="2 3" key="1">
    <citation type="submission" date="2021-03" db="EMBL/GenBank/DDBJ databases">
        <authorList>
            <person name="Kim M.K."/>
        </authorList>
    </citation>
    <scope>NUCLEOTIDE SEQUENCE [LARGE SCALE GENOMIC DNA]</scope>
    <source>
        <strain evidence="2 3">BT442</strain>
    </source>
</reference>
<protein>
    <submittedName>
        <fullName evidence="2">Uncharacterized protein</fullName>
    </submittedName>
</protein>
<name>A0ABS3QM73_9BACT</name>
<accession>A0ABS3QM73</accession>